<dbReference type="InterPro" id="IPR051468">
    <property type="entry name" value="Fungal_SecMetab_SDRs"/>
</dbReference>
<dbReference type="PATRIC" id="fig|480391.4.peg.549"/>
<dbReference type="SUPFAM" id="SSF51735">
    <property type="entry name" value="NAD(P)-binding Rossmann-fold domains"/>
    <property type="match status" value="1"/>
</dbReference>
<dbReference type="InterPro" id="IPR002347">
    <property type="entry name" value="SDR_fam"/>
</dbReference>
<evidence type="ECO:0000313" key="3">
    <source>
        <dbReference type="Proteomes" id="UP000051249"/>
    </source>
</evidence>
<comment type="caution">
    <text evidence="2">The sequence shown here is derived from an EMBL/GenBank/DDBJ whole genome shotgun (WGS) entry which is preliminary data.</text>
</comment>
<dbReference type="GO" id="GO:0019748">
    <property type="term" value="P:secondary metabolic process"/>
    <property type="evidence" value="ECO:0007669"/>
    <property type="project" value="TreeGrafter"/>
</dbReference>
<organism evidence="2 3">
    <name type="scientific">Pediococcus argentinicus</name>
    <dbReference type="NCBI Taxonomy" id="480391"/>
    <lineage>
        <taxon>Bacteria</taxon>
        <taxon>Bacillati</taxon>
        <taxon>Bacillota</taxon>
        <taxon>Bacilli</taxon>
        <taxon>Lactobacillales</taxon>
        <taxon>Lactobacillaceae</taxon>
        <taxon>Pediococcus</taxon>
    </lineage>
</organism>
<dbReference type="RefSeq" id="WP_057799608.1">
    <property type="nucleotide sequence ID" value="NZ_BJZZ01000020.1"/>
</dbReference>
<dbReference type="PANTHER" id="PTHR43544">
    <property type="entry name" value="SHORT-CHAIN DEHYDROGENASE/REDUCTASE"/>
    <property type="match status" value="1"/>
</dbReference>
<dbReference type="PRINTS" id="PR00081">
    <property type="entry name" value="GDHRDH"/>
</dbReference>
<accession>A0A0R2NGC7</accession>
<dbReference type="Gene3D" id="3.40.50.720">
    <property type="entry name" value="NAD(P)-binding Rossmann-like Domain"/>
    <property type="match status" value="1"/>
</dbReference>
<dbReference type="EMBL" id="JQCQ01000019">
    <property type="protein sequence ID" value="KRO24878.1"/>
    <property type="molecule type" value="Genomic_DNA"/>
</dbReference>
<evidence type="ECO:0000313" key="2">
    <source>
        <dbReference type="EMBL" id="KRO24878.1"/>
    </source>
</evidence>
<evidence type="ECO:0000256" key="1">
    <source>
        <dbReference type="RuleBase" id="RU000363"/>
    </source>
</evidence>
<protein>
    <recommendedName>
        <fullName evidence="4">Carbonyl reductase</fullName>
    </recommendedName>
</protein>
<dbReference type="OrthoDB" id="5786478at2"/>
<comment type="similarity">
    <text evidence="1">Belongs to the short-chain dehydrogenases/reductases (SDR) family.</text>
</comment>
<proteinExistence type="inferred from homology"/>
<dbReference type="PRINTS" id="PR00080">
    <property type="entry name" value="SDRFAMILY"/>
</dbReference>
<dbReference type="GO" id="GO:0016491">
    <property type="term" value="F:oxidoreductase activity"/>
    <property type="evidence" value="ECO:0007669"/>
    <property type="project" value="TreeGrafter"/>
</dbReference>
<dbReference type="AlphaFoldDB" id="A0A0R2NGC7"/>
<dbReference type="InterPro" id="IPR036291">
    <property type="entry name" value="NAD(P)-bd_dom_sf"/>
</dbReference>
<dbReference type="Proteomes" id="UP000051249">
    <property type="component" value="Unassembled WGS sequence"/>
</dbReference>
<evidence type="ECO:0008006" key="4">
    <source>
        <dbReference type="Google" id="ProtNLM"/>
    </source>
</evidence>
<gene>
    <name evidence="2" type="ORF">IV88_GL000541</name>
</gene>
<name>A0A0R2NGC7_9LACO</name>
<sequence length="241" mass="25526">MSEIITLITGANKGMGFELSLELGQAGQHILVGARNEEAGLEAVDKLRAKNIKADLVLIDVANTVSVATAQQHIKERFGYLNILINNAGIALDNYAKPSKISLDAVRGDFEVNFFGTMSVTQTMLPLLHNADFGKVINISSGVGSLTLASDPTTSVYQHSAVGYQASKTALNMFTVDLANELKDTNVTVNAVNPGWVNTPSPVGGGNLTVQQGVARTVEIATNPTNDLNGTFSDINGILPW</sequence>
<keyword evidence="3" id="KW-1185">Reference proteome</keyword>
<dbReference type="Pfam" id="PF00106">
    <property type="entry name" value="adh_short"/>
    <property type="match status" value="1"/>
</dbReference>
<reference evidence="2 3" key="1">
    <citation type="journal article" date="2015" name="Genome Announc.">
        <title>Expanding the biotechnology potential of lactobacilli through comparative genomics of 213 strains and associated genera.</title>
        <authorList>
            <person name="Sun Z."/>
            <person name="Harris H.M."/>
            <person name="McCann A."/>
            <person name="Guo C."/>
            <person name="Argimon S."/>
            <person name="Zhang W."/>
            <person name="Yang X."/>
            <person name="Jeffery I.B."/>
            <person name="Cooney J.C."/>
            <person name="Kagawa T.F."/>
            <person name="Liu W."/>
            <person name="Song Y."/>
            <person name="Salvetti E."/>
            <person name="Wrobel A."/>
            <person name="Rasinkangas P."/>
            <person name="Parkhill J."/>
            <person name="Rea M.C."/>
            <person name="O'Sullivan O."/>
            <person name="Ritari J."/>
            <person name="Douillard F.P."/>
            <person name="Paul Ross R."/>
            <person name="Yang R."/>
            <person name="Briner A.E."/>
            <person name="Felis G.E."/>
            <person name="de Vos W.M."/>
            <person name="Barrangou R."/>
            <person name="Klaenhammer T.R."/>
            <person name="Caufield P.W."/>
            <person name="Cui Y."/>
            <person name="Zhang H."/>
            <person name="O'Toole P.W."/>
        </authorList>
    </citation>
    <scope>NUCLEOTIDE SEQUENCE [LARGE SCALE GENOMIC DNA]</scope>
    <source>
        <strain evidence="2 3">DSM 23026</strain>
    </source>
</reference>
<dbReference type="PANTHER" id="PTHR43544:SF32">
    <property type="entry name" value="CHAIN DEHYDROGENASE, PUTATIVE (AFU_ORTHOLOGUE AFUA_5G01530)-RELATED"/>
    <property type="match status" value="1"/>
</dbReference>
<dbReference type="GO" id="GO:0005737">
    <property type="term" value="C:cytoplasm"/>
    <property type="evidence" value="ECO:0007669"/>
    <property type="project" value="TreeGrafter"/>
</dbReference>